<keyword evidence="1" id="KW-1133">Transmembrane helix</keyword>
<keyword evidence="1" id="KW-0812">Transmembrane</keyword>
<evidence type="ECO:0000256" key="1">
    <source>
        <dbReference type="SAM" id="Phobius"/>
    </source>
</evidence>
<feature type="non-terminal residue" evidence="2">
    <location>
        <position position="302"/>
    </location>
</feature>
<dbReference type="EMBL" id="JBHTIS010002387">
    <property type="protein sequence ID" value="MFD1049764.1"/>
    <property type="molecule type" value="Genomic_DNA"/>
</dbReference>
<organism evidence="2 3">
    <name type="scientific">Kibdelosporangium lantanae</name>
    <dbReference type="NCBI Taxonomy" id="1497396"/>
    <lineage>
        <taxon>Bacteria</taxon>
        <taxon>Bacillati</taxon>
        <taxon>Actinomycetota</taxon>
        <taxon>Actinomycetes</taxon>
        <taxon>Pseudonocardiales</taxon>
        <taxon>Pseudonocardiaceae</taxon>
        <taxon>Kibdelosporangium</taxon>
    </lineage>
</organism>
<accession>A0ABW3MKI4</accession>
<comment type="caution">
    <text evidence="2">The sequence shown here is derived from an EMBL/GenBank/DDBJ whole genome shotgun (WGS) entry which is preliminary data.</text>
</comment>
<evidence type="ECO:0000313" key="3">
    <source>
        <dbReference type="Proteomes" id="UP001597045"/>
    </source>
</evidence>
<dbReference type="Proteomes" id="UP001597045">
    <property type="component" value="Unassembled WGS sequence"/>
</dbReference>
<name>A0ABW3MKI4_9PSEU</name>
<protein>
    <submittedName>
        <fullName evidence="2">Uncharacterized protein</fullName>
    </submittedName>
</protein>
<feature type="non-terminal residue" evidence="2">
    <location>
        <position position="1"/>
    </location>
</feature>
<sequence>TYRVRDRDLATVDTTYHGQGAPGIALRADYATFPLPAGIGLYPVTYQYPVPVKRTEYYTANPDVAWEHLFGVTTLESTDAESHISRRTYKPGTYTAGWARAPLGPAFGENQDGTIPDRFYGQAPLVARFIEDLVDSDPRRRLIVFRLPPGEQDVYGSLAVILREELDVTQAALVKETEDRQDAVPDGRETVGNALRQFFPLSREPKKQRRIRRVRKEQGVLGDPRRSMYARWLIFFSWLAAINFWVTAMICVLWLCRDLGTDILNPPSQILLRQIGVQDGQVPFIDDLRRADYRLGDVVTNL</sequence>
<gene>
    <name evidence="2" type="ORF">ACFQ1S_31655</name>
</gene>
<feature type="transmembrane region" description="Helical" evidence="1">
    <location>
        <begin position="232"/>
        <end position="255"/>
    </location>
</feature>
<proteinExistence type="predicted"/>
<keyword evidence="1" id="KW-0472">Membrane</keyword>
<reference evidence="3" key="1">
    <citation type="journal article" date="2019" name="Int. J. Syst. Evol. Microbiol.">
        <title>The Global Catalogue of Microorganisms (GCM) 10K type strain sequencing project: providing services to taxonomists for standard genome sequencing and annotation.</title>
        <authorList>
            <consortium name="The Broad Institute Genomics Platform"/>
            <consortium name="The Broad Institute Genome Sequencing Center for Infectious Disease"/>
            <person name="Wu L."/>
            <person name="Ma J."/>
        </authorList>
    </citation>
    <scope>NUCLEOTIDE SEQUENCE [LARGE SCALE GENOMIC DNA]</scope>
    <source>
        <strain evidence="3">JCM 31486</strain>
    </source>
</reference>
<keyword evidence="3" id="KW-1185">Reference proteome</keyword>
<evidence type="ECO:0000313" key="2">
    <source>
        <dbReference type="EMBL" id="MFD1049764.1"/>
    </source>
</evidence>